<protein>
    <submittedName>
        <fullName evidence="1">Uncharacterized protein</fullName>
    </submittedName>
</protein>
<name>A0A5C3LNI1_9AGAR</name>
<proteinExistence type="predicted"/>
<dbReference type="OrthoDB" id="3268696at2759"/>
<organism evidence="1 2">
    <name type="scientific">Crucibulum laeve</name>
    <dbReference type="NCBI Taxonomy" id="68775"/>
    <lineage>
        <taxon>Eukaryota</taxon>
        <taxon>Fungi</taxon>
        <taxon>Dikarya</taxon>
        <taxon>Basidiomycota</taxon>
        <taxon>Agaricomycotina</taxon>
        <taxon>Agaricomycetes</taxon>
        <taxon>Agaricomycetidae</taxon>
        <taxon>Agaricales</taxon>
        <taxon>Agaricineae</taxon>
        <taxon>Nidulariaceae</taxon>
        <taxon>Crucibulum</taxon>
    </lineage>
</organism>
<dbReference type="EMBL" id="ML213633">
    <property type="protein sequence ID" value="TFK34302.1"/>
    <property type="molecule type" value="Genomic_DNA"/>
</dbReference>
<dbReference type="AlphaFoldDB" id="A0A5C3LNI1"/>
<feature type="non-terminal residue" evidence="1">
    <location>
        <position position="1"/>
    </location>
</feature>
<keyword evidence="2" id="KW-1185">Reference proteome</keyword>
<dbReference type="Proteomes" id="UP000308652">
    <property type="component" value="Unassembled WGS sequence"/>
</dbReference>
<sequence>LIDDGISPSAEDIICGVYKRPTGNGQQTADYSWWPKATIWENRGMNFGYWTTDCEKWFQKRLGDIQCGTATPRTAKEWTNILK</sequence>
<feature type="non-terminal residue" evidence="1">
    <location>
        <position position="83"/>
    </location>
</feature>
<accession>A0A5C3LNI1</accession>
<evidence type="ECO:0000313" key="1">
    <source>
        <dbReference type="EMBL" id="TFK34302.1"/>
    </source>
</evidence>
<evidence type="ECO:0000313" key="2">
    <source>
        <dbReference type="Proteomes" id="UP000308652"/>
    </source>
</evidence>
<gene>
    <name evidence="1" type="ORF">BDQ12DRAFT_570871</name>
</gene>
<reference evidence="1 2" key="1">
    <citation type="journal article" date="2019" name="Nat. Ecol. Evol.">
        <title>Megaphylogeny resolves global patterns of mushroom evolution.</title>
        <authorList>
            <person name="Varga T."/>
            <person name="Krizsan K."/>
            <person name="Foldi C."/>
            <person name="Dima B."/>
            <person name="Sanchez-Garcia M."/>
            <person name="Sanchez-Ramirez S."/>
            <person name="Szollosi G.J."/>
            <person name="Szarkandi J.G."/>
            <person name="Papp V."/>
            <person name="Albert L."/>
            <person name="Andreopoulos W."/>
            <person name="Angelini C."/>
            <person name="Antonin V."/>
            <person name="Barry K.W."/>
            <person name="Bougher N.L."/>
            <person name="Buchanan P."/>
            <person name="Buyck B."/>
            <person name="Bense V."/>
            <person name="Catcheside P."/>
            <person name="Chovatia M."/>
            <person name="Cooper J."/>
            <person name="Damon W."/>
            <person name="Desjardin D."/>
            <person name="Finy P."/>
            <person name="Geml J."/>
            <person name="Haridas S."/>
            <person name="Hughes K."/>
            <person name="Justo A."/>
            <person name="Karasinski D."/>
            <person name="Kautmanova I."/>
            <person name="Kiss B."/>
            <person name="Kocsube S."/>
            <person name="Kotiranta H."/>
            <person name="LaButti K.M."/>
            <person name="Lechner B.E."/>
            <person name="Liimatainen K."/>
            <person name="Lipzen A."/>
            <person name="Lukacs Z."/>
            <person name="Mihaltcheva S."/>
            <person name="Morgado L.N."/>
            <person name="Niskanen T."/>
            <person name="Noordeloos M.E."/>
            <person name="Ohm R.A."/>
            <person name="Ortiz-Santana B."/>
            <person name="Ovrebo C."/>
            <person name="Racz N."/>
            <person name="Riley R."/>
            <person name="Savchenko A."/>
            <person name="Shiryaev A."/>
            <person name="Soop K."/>
            <person name="Spirin V."/>
            <person name="Szebenyi C."/>
            <person name="Tomsovsky M."/>
            <person name="Tulloss R.E."/>
            <person name="Uehling J."/>
            <person name="Grigoriev I.V."/>
            <person name="Vagvolgyi C."/>
            <person name="Papp T."/>
            <person name="Martin F.M."/>
            <person name="Miettinen O."/>
            <person name="Hibbett D.S."/>
            <person name="Nagy L.G."/>
        </authorList>
    </citation>
    <scope>NUCLEOTIDE SEQUENCE [LARGE SCALE GENOMIC DNA]</scope>
    <source>
        <strain evidence="1 2">CBS 166.37</strain>
    </source>
</reference>